<dbReference type="SMART" id="SM00567">
    <property type="entry name" value="EZ_HEAT"/>
    <property type="match status" value="4"/>
</dbReference>
<dbReference type="Gene3D" id="1.25.10.10">
    <property type="entry name" value="Leucine-rich Repeat Variant"/>
    <property type="match status" value="3"/>
</dbReference>
<dbReference type="Gene3D" id="2.60.120.560">
    <property type="entry name" value="Exo-inulinase, domain 1"/>
    <property type="match status" value="2"/>
</dbReference>
<evidence type="ECO:0000313" key="3">
    <source>
        <dbReference type="EMBL" id="PSL44865.1"/>
    </source>
</evidence>
<proteinExistence type="predicted"/>
<feature type="domain" description="3-keto-alpha-glucoside-1,2-lyase/3-keto-2-hydroxy-glucal hydratase" evidence="2">
    <location>
        <begin position="935"/>
        <end position="1121"/>
    </location>
</feature>
<accession>A0A2P8HF88</accession>
<reference evidence="3 4" key="1">
    <citation type="submission" date="2018-03" db="EMBL/GenBank/DDBJ databases">
        <title>Genomic Encyclopedia of Archaeal and Bacterial Type Strains, Phase II (KMG-II): from individual species to whole genera.</title>
        <authorList>
            <person name="Goeker M."/>
        </authorList>
    </citation>
    <scope>NUCLEOTIDE SEQUENCE [LARGE SCALE GENOMIC DNA]</scope>
    <source>
        <strain evidence="3 4">DSM 24859</strain>
    </source>
</reference>
<evidence type="ECO:0000259" key="2">
    <source>
        <dbReference type="Pfam" id="PF06439"/>
    </source>
</evidence>
<dbReference type="InterPro" id="IPR010496">
    <property type="entry name" value="AL/BT2_dom"/>
</dbReference>
<feature type="domain" description="3-keto-alpha-glucoside-1,2-lyase/3-keto-2-hydroxy-glucal hydratase" evidence="2">
    <location>
        <begin position="721"/>
        <end position="916"/>
    </location>
</feature>
<dbReference type="InterPro" id="IPR011989">
    <property type="entry name" value="ARM-like"/>
</dbReference>
<comment type="caution">
    <text evidence="3">The sequence shown here is derived from an EMBL/GenBank/DDBJ whole genome shotgun (WGS) entry which is preliminary data.</text>
</comment>
<evidence type="ECO:0000256" key="1">
    <source>
        <dbReference type="SAM" id="SignalP"/>
    </source>
</evidence>
<sequence>MKKILHLLIALLVGWSSLASAQGPSDQRAFNTKIADVLALMPAPNKTQFNTNMEAIAALGEEGLATIAGMLAAPGKGDNTQLQYAIGGYAFYVTQPGKEAARKQAIAALCKALPKTADPENKVFLITQLQTVGDNNAVGTLQPYLSDNRLCDPAARALVKINTPAAQQVLLQALSTATGNNRITLVEALGDSRYAAAAAVIAPLATNADQKLAKVSLYSLAQIGSPASAPVLAGAAAKSNYTYEVTDATASYLYYAATLAANGNKAAAEQIVETLLKQTKTDAQVHTRTAALKLLTDIRGEKNIALLTAAVDDKNAEYRDAALKFAGKYAIATNALWLKKLATANNAGKAAIMGMLGDNKVTAALPAIQKLLTDKDEAVKLAAIKAAGQAGGAAALPVLLSTMKTGNTATVEAVQQALLIMPGTEVAEQSGAALSAMPAPAQAALLAVLSARKADSRVNDVLSLTNSTDTNVRNAAIGALKDVATKGNLPALFTLLNNATDATDISNIQTALINAGATSDEVLAQMKQVATDKQSRYLAVLAGIGESTALLPVTTAFNNGDATTKKAAVAALSNWKDASAAPALLQIARDNANSAYREAALTGYVNLIRKSGFPAEQQLLMLRNAMELATTATLQKDILEGVARCKILPALLFAGNYLDNAPVQQAAANAVMNIALADKTYNGATVRALLEKTAQVLKGQDADYQRQSIRKYLTEMPAGEGYVALFNGKDLSGWKGLVENPVARGKMDAKTLNKAQQKADENMRKGWSVKDGLLVFGGAGDNLCTEKKYADFEMLVDWKITSQGDAGIYLRGSPQVQIWDTSRTDVGAQVGSGGLYNNQQHESKPLKLADNAIGEWNHFRILMQGDHVTVYLNGVLVTDNTILENYWDRGLPIFPEEQIELQAHGTYVAYRDLYIKEIPRPKPFTLSEAEKKEGYKILFDGTNMHEWTGNTKDYVIDEGNLVIYPTNGGHGNLYTKNEYKNFTFRFEFQLTPGANNGLGVRAPLEGDAAYVGMELQILDSEADIYKDLHDYQYHGSVYGVIPAKRGFLKPVGEWNVEEAIVDGTHIKITLNGTVILDGDIADARKNGTIDHKEHPGLKNETGHIGFLGHGSIVRFRDIRVKTL</sequence>
<keyword evidence="1" id="KW-0732">Signal</keyword>
<feature type="signal peptide" evidence="1">
    <location>
        <begin position="1"/>
        <end position="21"/>
    </location>
</feature>
<dbReference type="RefSeq" id="WP_106530296.1">
    <property type="nucleotide sequence ID" value="NZ_PYAW01000005.1"/>
</dbReference>
<evidence type="ECO:0000313" key="4">
    <source>
        <dbReference type="Proteomes" id="UP000240971"/>
    </source>
</evidence>
<gene>
    <name evidence="3" type="ORF">CLV51_105238</name>
</gene>
<dbReference type="InterPro" id="IPR016024">
    <property type="entry name" value="ARM-type_fold"/>
</dbReference>
<dbReference type="SUPFAM" id="SSF48371">
    <property type="entry name" value="ARM repeat"/>
    <property type="match status" value="2"/>
</dbReference>
<dbReference type="EMBL" id="PYAW01000005">
    <property type="protein sequence ID" value="PSL44865.1"/>
    <property type="molecule type" value="Genomic_DNA"/>
</dbReference>
<dbReference type="OrthoDB" id="9806233at2"/>
<name>A0A2P8HF88_CHINA</name>
<protein>
    <submittedName>
        <fullName evidence="3">HEAT repeat protein</fullName>
    </submittedName>
</protein>
<dbReference type="Pfam" id="PF13646">
    <property type="entry name" value="HEAT_2"/>
    <property type="match status" value="1"/>
</dbReference>
<dbReference type="Pfam" id="PF06439">
    <property type="entry name" value="3keto-disac_hyd"/>
    <property type="match status" value="2"/>
</dbReference>
<dbReference type="AlphaFoldDB" id="A0A2P8HF88"/>
<dbReference type="InterPro" id="IPR004155">
    <property type="entry name" value="PBS_lyase_HEAT"/>
</dbReference>
<dbReference type="GO" id="GO:0016787">
    <property type="term" value="F:hydrolase activity"/>
    <property type="evidence" value="ECO:0007669"/>
    <property type="project" value="InterPro"/>
</dbReference>
<feature type="chain" id="PRO_5015123172" evidence="1">
    <location>
        <begin position="22"/>
        <end position="1123"/>
    </location>
</feature>
<dbReference type="Proteomes" id="UP000240971">
    <property type="component" value="Unassembled WGS sequence"/>
</dbReference>
<keyword evidence="4" id="KW-1185">Reference proteome</keyword>
<organism evidence="3 4">
    <name type="scientific">Chitinophaga niastensis</name>
    <dbReference type="NCBI Taxonomy" id="536980"/>
    <lineage>
        <taxon>Bacteria</taxon>
        <taxon>Pseudomonadati</taxon>
        <taxon>Bacteroidota</taxon>
        <taxon>Chitinophagia</taxon>
        <taxon>Chitinophagales</taxon>
        <taxon>Chitinophagaceae</taxon>
        <taxon>Chitinophaga</taxon>
    </lineage>
</organism>